<sequence length="167" mass="18701">MNQINRSIIEAFLPEFDQEMASTRAILALVPDNILDWKAHETLHSIRWNASHLADTLSWVDVTLNETSFDVAPIDGPAHEVPLLETAAAIVEAFDQNLATAQELFRSATDESLAVEWTLLQAGETLFTVPRSSLIKNLFINHMIHHRAFLIAYLRINGVECPHLYGG</sequence>
<dbReference type="InterPro" id="IPR034660">
    <property type="entry name" value="DinB/YfiT-like"/>
</dbReference>
<gene>
    <name evidence="3" type="ORF">Pla22_00570</name>
</gene>
<comment type="similarity">
    <text evidence="1">Belongs to the DinB family.</text>
</comment>
<dbReference type="Gene3D" id="1.20.120.450">
    <property type="entry name" value="dinb family like domain"/>
    <property type="match status" value="1"/>
</dbReference>
<comment type="caution">
    <text evidence="3">The sequence shown here is derived from an EMBL/GenBank/DDBJ whole genome shotgun (WGS) entry which is preliminary data.</text>
</comment>
<reference evidence="3 4" key="1">
    <citation type="submission" date="2019-02" db="EMBL/GenBank/DDBJ databases">
        <title>Deep-cultivation of Planctomycetes and their phenomic and genomic characterization uncovers novel biology.</title>
        <authorList>
            <person name="Wiegand S."/>
            <person name="Jogler M."/>
            <person name="Boedeker C."/>
            <person name="Pinto D."/>
            <person name="Vollmers J."/>
            <person name="Rivas-Marin E."/>
            <person name="Kohn T."/>
            <person name="Peeters S.H."/>
            <person name="Heuer A."/>
            <person name="Rast P."/>
            <person name="Oberbeckmann S."/>
            <person name="Bunk B."/>
            <person name="Jeske O."/>
            <person name="Meyerdierks A."/>
            <person name="Storesund J.E."/>
            <person name="Kallscheuer N."/>
            <person name="Luecker S."/>
            <person name="Lage O.M."/>
            <person name="Pohl T."/>
            <person name="Merkel B.J."/>
            <person name="Hornburger P."/>
            <person name="Mueller R.-W."/>
            <person name="Bruemmer F."/>
            <person name="Labrenz M."/>
            <person name="Spormann A.M."/>
            <person name="Op Den Camp H."/>
            <person name="Overmann J."/>
            <person name="Amann R."/>
            <person name="Jetten M.S.M."/>
            <person name="Mascher T."/>
            <person name="Medema M.H."/>
            <person name="Devos D.P."/>
            <person name="Kaster A.-K."/>
            <person name="Ovreas L."/>
            <person name="Rohde M."/>
            <person name="Galperin M.Y."/>
            <person name="Jogler C."/>
        </authorList>
    </citation>
    <scope>NUCLEOTIDE SEQUENCE [LARGE SCALE GENOMIC DNA]</scope>
    <source>
        <strain evidence="3 4">Pla22</strain>
    </source>
</reference>
<name>A0A5C5WQX3_9BACT</name>
<dbReference type="GO" id="GO:0046872">
    <property type="term" value="F:metal ion binding"/>
    <property type="evidence" value="ECO:0007669"/>
    <property type="project" value="UniProtKB-KW"/>
</dbReference>
<dbReference type="AlphaFoldDB" id="A0A5C5WQX3"/>
<keyword evidence="4" id="KW-1185">Reference proteome</keyword>
<accession>A0A5C5WQX3</accession>
<dbReference type="RefSeq" id="WP_165440448.1">
    <property type="nucleotide sequence ID" value="NZ_SJPI01000001.1"/>
</dbReference>
<dbReference type="Proteomes" id="UP000316598">
    <property type="component" value="Unassembled WGS sequence"/>
</dbReference>
<keyword evidence="2" id="KW-0479">Metal-binding</keyword>
<dbReference type="EMBL" id="SJPI01000001">
    <property type="protein sequence ID" value="TWT52433.1"/>
    <property type="molecule type" value="Genomic_DNA"/>
</dbReference>
<proteinExistence type="inferred from homology"/>
<evidence type="ECO:0000256" key="2">
    <source>
        <dbReference type="ARBA" id="ARBA00022723"/>
    </source>
</evidence>
<evidence type="ECO:0000313" key="4">
    <source>
        <dbReference type="Proteomes" id="UP000316598"/>
    </source>
</evidence>
<evidence type="ECO:0000256" key="1">
    <source>
        <dbReference type="ARBA" id="ARBA00008635"/>
    </source>
</evidence>
<dbReference type="SUPFAM" id="SSF109854">
    <property type="entry name" value="DinB/YfiT-like putative metalloenzymes"/>
    <property type="match status" value="1"/>
</dbReference>
<evidence type="ECO:0000313" key="3">
    <source>
        <dbReference type="EMBL" id="TWT52433.1"/>
    </source>
</evidence>
<protein>
    <submittedName>
        <fullName evidence="3">DinB family protein</fullName>
    </submittedName>
</protein>
<dbReference type="InterPro" id="IPR007837">
    <property type="entry name" value="DinB"/>
</dbReference>
<organism evidence="3 4">
    <name type="scientific">Rubripirellula amarantea</name>
    <dbReference type="NCBI Taxonomy" id="2527999"/>
    <lineage>
        <taxon>Bacteria</taxon>
        <taxon>Pseudomonadati</taxon>
        <taxon>Planctomycetota</taxon>
        <taxon>Planctomycetia</taxon>
        <taxon>Pirellulales</taxon>
        <taxon>Pirellulaceae</taxon>
        <taxon>Rubripirellula</taxon>
    </lineage>
</organism>
<dbReference type="Pfam" id="PF05163">
    <property type="entry name" value="DinB"/>
    <property type="match status" value="1"/>
</dbReference>